<gene>
    <name evidence="2" type="ORF">PtA15_11A300</name>
</gene>
<evidence type="ECO:0000313" key="2">
    <source>
        <dbReference type="EMBL" id="WAQ89610.1"/>
    </source>
</evidence>
<protein>
    <submittedName>
        <fullName evidence="2">Uncharacterized protein</fullName>
    </submittedName>
</protein>
<evidence type="ECO:0000256" key="1">
    <source>
        <dbReference type="SAM" id="MobiDB-lite"/>
    </source>
</evidence>
<reference evidence="2" key="1">
    <citation type="submission" date="2022-10" db="EMBL/GenBank/DDBJ databases">
        <title>Puccinia triticina Genome sequencing and assembly.</title>
        <authorList>
            <person name="Li C."/>
        </authorList>
    </citation>
    <scope>NUCLEOTIDE SEQUENCE</scope>
    <source>
        <strain evidence="2">Pt15</strain>
    </source>
</reference>
<name>A0ABY7CYA3_9BASI</name>
<proteinExistence type="predicted"/>
<sequence>MFENLHASAPSASFASFTRLSCSDARHIQPRRMKAEMKLNVFEWRISGPPPWSTDAGPQKIENKLQSVWAAAARRIPIGYSGASSTKSGLAVAYFELARHGVCQQGDKAHVAVGKRDPGWALKAIPIGVGYHRSCLQPATFVEASEPNSLADSGPATSPAGHEH</sequence>
<keyword evidence="3" id="KW-1185">Reference proteome</keyword>
<organism evidence="2 3">
    <name type="scientific">Puccinia triticina</name>
    <dbReference type="NCBI Taxonomy" id="208348"/>
    <lineage>
        <taxon>Eukaryota</taxon>
        <taxon>Fungi</taxon>
        <taxon>Dikarya</taxon>
        <taxon>Basidiomycota</taxon>
        <taxon>Pucciniomycotina</taxon>
        <taxon>Pucciniomycetes</taxon>
        <taxon>Pucciniales</taxon>
        <taxon>Pucciniaceae</taxon>
        <taxon>Puccinia</taxon>
    </lineage>
</organism>
<dbReference type="RefSeq" id="XP_053025165.1">
    <property type="nucleotide sequence ID" value="XM_053161195.1"/>
</dbReference>
<evidence type="ECO:0000313" key="3">
    <source>
        <dbReference type="Proteomes" id="UP001164743"/>
    </source>
</evidence>
<dbReference type="GeneID" id="77802090"/>
<dbReference type="EMBL" id="CP110431">
    <property type="protein sequence ID" value="WAQ89610.1"/>
    <property type="molecule type" value="Genomic_DNA"/>
</dbReference>
<dbReference type="Proteomes" id="UP001164743">
    <property type="component" value="Chromosome 11A"/>
</dbReference>
<accession>A0ABY7CYA3</accession>
<feature type="region of interest" description="Disordered" evidence="1">
    <location>
        <begin position="144"/>
        <end position="164"/>
    </location>
</feature>